<dbReference type="PANTHER" id="PTHR48041:SF63">
    <property type="entry name" value="EARLY GENE AT 23, ISOFORM C"/>
    <property type="match status" value="1"/>
</dbReference>
<name>A0A9Q0M4Q0_BLOTA</name>
<keyword evidence="7 10" id="KW-1133">Transmembrane helix</keyword>
<keyword evidence="4 10" id="KW-0812">Transmembrane</keyword>
<sequence length="807" mass="91773">MLMKQLGEPATVIVDHSSEEDRSTNTKPISIEMMRQQHYLENIPEEEVYESSSYESSIDMFANDDHLSSCEHPLHFDDNPTSPASESTPSSPITITAKQSDPSSRLPATHISIDDECDFDREHTKLTNEIELIFQNISHQIGTDTSLPRQILDDISGHVSPGQVLALMGPSGSGKTTLLNLLSGRVKPSAGGCITLNGTAINKQLRRRICYVLQQDIFFANLTLRQTLMYSARLRLPQTMKHADKVALVDKLIDELHLNDCQHTVIGDFSQRGLSGGEKKRVNIACELLTNPSVMLIDVRTNFRIGFCTAHGLVQMIKNYAMKKKKTIIMSVHQPSSQMFYMFDQLLLLSNGKLSYFGHTNRVVSFFNNIGLTISSHYNPADFILEKIKNPSYHEKIVDAAKCLPKLPNEFVNSKLQQQQQQHCSELGFNDDCCWKKESLKSIELSHVIDEHHNHQHHTKSIVVNDTDSGRSSWSESDRSSTISANSFCHNDDFVTKINRTKNPKQNQRNVHAKWPTSIWTQIQVLTERNFIEAKHRMLSKLNWIQTVALAIIAGLIWFRPARTEDTIEDIRGWMFFTTTYWMLFGLFQALVSFPSEREVINKERSSGAYRLSSYYIAKMIGELPLTIALPSVFFFISYPLMGYTSAYAFIAMWLFLIVSTICAQSVGLFIGAACYDLEVSVTTSALYSLSTMLFAGYYTSMPPWLSWARYFSMVYYAFLNMQMVEFSSAPFECSKIRSKFASCQTNGTETIMTIPFEQLEMKLDIMNADSRPFPIWFNTIVLLLFLVIFRTMGYLVLRYGGRKSTN</sequence>
<dbReference type="AlphaFoldDB" id="A0A9Q0M4Q0"/>
<feature type="compositionally biased region" description="Low complexity" evidence="9">
    <location>
        <begin position="80"/>
        <end position="97"/>
    </location>
</feature>
<evidence type="ECO:0000256" key="10">
    <source>
        <dbReference type="SAM" id="Phobius"/>
    </source>
</evidence>
<dbReference type="GO" id="GO:0005524">
    <property type="term" value="F:ATP binding"/>
    <property type="evidence" value="ECO:0007669"/>
    <property type="project" value="UniProtKB-KW"/>
</dbReference>
<dbReference type="InterPro" id="IPR003593">
    <property type="entry name" value="AAA+_ATPase"/>
</dbReference>
<comment type="caution">
    <text evidence="12">The sequence shown here is derived from an EMBL/GenBank/DDBJ whole genome shotgun (WGS) entry which is preliminary data.</text>
</comment>
<dbReference type="SUPFAM" id="SSF52540">
    <property type="entry name" value="P-loop containing nucleoside triphosphate hydrolases"/>
    <property type="match status" value="1"/>
</dbReference>
<evidence type="ECO:0000256" key="9">
    <source>
        <dbReference type="SAM" id="MobiDB-lite"/>
    </source>
</evidence>
<dbReference type="SMART" id="SM00382">
    <property type="entry name" value="AAA"/>
    <property type="match status" value="1"/>
</dbReference>
<feature type="domain" description="ABC transporter" evidence="11">
    <location>
        <begin position="132"/>
        <end position="376"/>
    </location>
</feature>
<feature type="compositionally biased region" description="Basic and acidic residues" evidence="9">
    <location>
        <begin position="69"/>
        <end position="78"/>
    </location>
</feature>
<dbReference type="InterPro" id="IPR027417">
    <property type="entry name" value="P-loop_NTPase"/>
</dbReference>
<evidence type="ECO:0000256" key="6">
    <source>
        <dbReference type="ARBA" id="ARBA00022840"/>
    </source>
</evidence>
<dbReference type="GO" id="GO:0140359">
    <property type="term" value="F:ABC-type transporter activity"/>
    <property type="evidence" value="ECO:0007669"/>
    <property type="project" value="InterPro"/>
</dbReference>
<feature type="transmembrane region" description="Helical" evidence="10">
    <location>
        <begin position="678"/>
        <end position="699"/>
    </location>
</feature>
<evidence type="ECO:0000256" key="5">
    <source>
        <dbReference type="ARBA" id="ARBA00022741"/>
    </source>
</evidence>
<evidence type="ECO:0000256" key="7">
    <source>
        <dbReference type="ARBA" id="ARBA00022989"/>
    </source>
</evidence>
<keyword evidence="13" id="KW-1185">Reference proteome</keyword>
<dbReference type="Gene3D" id="3.40.50.300">
    <property type="entry name" value="P-loop containing nucleotide triphosphate hydrolases"/>
    <property type="match status" value="1"/>
</dbReference>
<dbReference type="GO" id="GO:0005886">
    <property type="term" value="C:plasma membrane"/>
    <property type="evidence" value="ECO:0007669"/>
    <property type="project" value="TreeGrafter"/>
</dbReference>
<comment type="similarity">
    <text evidence="2">Belongs to the ABC transporter superfamily. ABCG family. Eye pigment precursor importer (TC 3.A.1.204) subfamily.</text>
</comment>
<feature type="transmembrane region" description="Helical" evidence="10">
    <location>
        <begin position="615"/>
        <end position="641"/>
    </location>
</feature>
<proteinExistence type="inferred from homology"/>
<dbReference type="PANTHER" id="PTHR48041">
    <property type="entry name" value="ABC TRANSPORTER G FAMILY MEMBER 28"/>
    <property type="match status" value="1"/>
</dbReference>
<keyword evidence="5" id="KW-0547">Nucleotide-binding</keyword>
<dbReference type="InterPro" id="IPR017871">
    <property type="entry name" value="ABC_transporter-like_CS"/>
</dbReference>
<dbReference type="Proteomes" id="UP001142055">
    <property type="component" value="Chromosome 2"/>
</dbReference>
<keyword evidence="6" id="KW-0067">ATP-binding</keyword>
<evidence type="ECO:0000256" key="2">
    <source>
        <dbReference type="ARBA" id="ARBA00005814"/>
    </source>
</evidence>
<feature type="region of interest" description="Disordered" evidence="9">
    <location>
        <begin position="69"/>
        <end position="107"/>
    </location>
</feature>
<dbReference type="Pfam" id="PF00005">
    <property type="entry name" value="ABC_tran"/>
    <property type="match status" value="1"/>
</dbReference>
<dbReference type="GO" id="GO:0016887">
    <property type="term" value="F:ATP hydrolysis activity"/>
    <property type="evidence" value="ECO:0007669"/>
    <property type="project" value="InterPro"/>
</dbReference>
<feature type="transmembrane region" description="Helical" evidence="10">
    <location>
        <begin position="571"/>
        <end position="594"/>
    </location>
</feature>
<evidence type="ECO:0000256" key="4">
    <source>
        <dbReference type="ARBA" id="ARBA00022692"/>
    </source>
</evidence>
<evidence type="ECO:0000313" key="13">
    <source>
        <dbReference type="Proteomes" id="UP001142055"/>
    </source>
</evidence>
<dbReference type="PROSITE" id="PS50893">
    <property type="entry name" value="ABC_TRANSPORTER_2"/>
    <property type="match status" value="1"/>
</dbReference>
<dbReference type="OMA" id="NMQIVEF"/>
<keyword evidence="3" id="KW-0813">Transport</keyword>
<dbReference type="InterPro" id="IPR003439">
    <property type="entry name" value="ABC_transporter-like_ATP-bd"/>
</dbReference>
<keyword evidence="8 10" id="KW-0472">Membrane</keyword>
<organism evidence="12 13">
    <name type="scientific">Blomia tropicalis</name>
    <name type="common">Mite</name>
    <dbReference type="NCBI Taxonomy" id="40697"/>
    <lineage>
        <taxon>Eukaryota</taxon>
        <taxon>Metazoa</taxon>
        <taxon>Ecdysozoa</taxon>
        <taxon>Arthropoda</taxon>
        <taxon>Chelicerata</taxon>
        <taxon>Arachnida</taxon>
        <taxon>Acari</taxon>
        <taxon>Acariformes</taxon>
        <taxon>Sarcoptiformes</taxon>
        <taxon>Astigmata</taxon>
        <taxon>Glycyphagoidea</taxon>
        <taxon>Echimyopodidae</taxon>
        <taxon>Blomia</taxon>
    </lineage>
</organism>
<comment type="subcellular location">
    <subcellularLocation>
        <location evidence="1">Membrane</location>
        <topology evidence="1">Multi-pass membrane protein</topology>
    </subcellularLocation>
</comment>
<evidence type="ECO:0000256" key="8">
    <source>
        <dbReference type="ARBA" id="ARBA00023136"/>
    </source>
</evidence>
<gene>
    <name evidence="12" type="ORF">RDWZM_005790</name>
</gene>
<evidence type="ECO:0000256" key="1">
    <source>
        <dbReference type="ARBA" id="ARBA00004141"/>
    </source>
</evidence>
<dbReference type="InterPro" id="IPR050352">
    <property type="entry name" value="ABCG_transporters"/>
</dbReference>
<dbReference type="Pfam" id="PF01061">
    <property type="entry name" value="ABC2_membrane"/>
    <property type="match status" value="1"/>
</dbReference>
<feature type="transmembrane region" description="Helical" evidence="10">
    <location>
        <begin position="647"/>
        <end position="671"/>
    </location>
</feature>
<dbReference type="EMBL" id="JAPWDV010000002">
    <property type="protein sequence ID" value="KAJ6219978.1"/>
    <property type="molecule type" value="Genomic_DNA"/>
</dbReference>
<dbReference type="InterPro" id="IPR013525">
    <property type="entry name" value="ABC2_TM"/>
</dbReference>
<dbReference type="PROSITE" id="PS00211">
    <property type="entry name" value="ABC_TRANSPORTER_1"/>
    <property type="match status" value="1"/>
</dbReference>
<evidence type="ECO:0000256" key="3">
    <source>
        <dbReference type="ARBA" id="ARBA00022448"/>
    </source>
</evidence>
<protein>
    <recommendedName>
        <fullName evidence="11">ABC transporter domain-containing protein</fullName>
    </recommendedName>
</protein>
<accession>A0A9Q0M4Q0</accession>
<evidence type="ECO:0000313" key="12">
    <source>
        <dbReference type="EMBL" id="KAJ6219978.1"/>
    </source>
</evidence>
<reference evidence="12" key="1">
    <citation type="submission" date="2022-12" db="EMBL/GenBank/DDBJ databases">
        <title>Genome assemblies of Blomia tropicalis.</title>
        <authorList>
            <person name="Cui Y."/>
        </authorList>
    </citation>
    <scope>NUCLEOTIDE SEQUENCE</scope>
    <source>
        <tissue evidence="12">Adult mites</tissue>
    </source>
</reference>
<evidence type="ECO:0000259" key="11">
    <source>
        <dbReference type="PROSITE" id="PS50893"/>
    </source>
</evidence>
<feature type="transmembrane region" description="Helical" evidence="10">
    <location>
        <begin position="776"/>
        <end position="798"/>
    </location>
</feature>